<accession>A0AAD9EZA9</accession>
<organism evidence="1 2">
    <name type="scientific">Dissostichus eleginoides</name>
    <name type="common">Patagonian toothfish</name>
    <name type="synonym">Dissostichus amissus</name>
    <dbReference type="NCBI Taxonomy" id="100907"/>
    <lineage>
        <taxon>Eukaryota</taxon>
        <taxon>Metazoa</taxon>
        <taxon>Chordata</taxon>
        <taxon>Craniata</taxon>
        <taxon>Vertebrata</taxon>
        <taxon>Euteleostomi</taxon>
        <taxon>Actinopterygii</taxon>
        <taxon>Neopterygii</taxon>
        <taxon>Teleostei</taxon>
        <taxon>Neoteleostei</taxon>
        <taxon>Acanthomorphata</taxon>
        <taxon>Eupercaria</taxon>
        <taxon>Perciformes</taxon>
        <taxon>Notothenioidei</taxon>
        <taxon>Nototheniidae</taxon>
        <taxon>Dissostichus</taxon>
    </lineage>
</organism>
<dbReference type="PANTHER" id="PTHR47018">
    <property type="entry name" value="CXC DOMAIN-CONTAINING PROTEIN-RELATED"/>
    <property type="match status" value="1"/>
</dbReference>
<evidence type="ECO:0000313" key="2">
    <source>
        <dbReference type="Proteomes" id="UP001228049"/>
    </source>
</evidence>
<reference evidence="1" key="1">
    <citation type="submission" date="2023-04" db="EMBL/GenBank/DDBJ databases">
        <title>Chromosome-level genome of Chaenocephalus aceratus.</title>
        <authorList>
            <person name="Park H."/>
        </authorList>
    </citation>
    <scope>NUCLEOTIDE SEQUENCE</scope>
    <source>
        <strain evidence="1">DE</strain>
        <tissue evidence="1">Muscle</tissue>
    </source>
</reference>
<dbReference type="PANTHER" id="PTHR47018:SF1">
    <property type="entry name" value="TESMIN_TSO1-LIKE CXC DOMAIN-CONTAINING PROTEIN"/>
    <property type="match status" value="1"/>
</dbReference>
<evidence type="ECO:0000313" key="1">
    <source>
        <dbReference type="EMBL" id="KAK1882922.1"/>
    </source>
</evidence>
<protein>
    <submittedName>
        <fullName evidence="1">Mitochondrial import inner membrane translocase subunit TIM21</fullName>
    </submittedName>
</protein>
<proteinExistence type="predicted"/>
<comment type="caution">
    <text evidence="1">The sequence shown here is derived from an EMBL/GenBank/DDBJ whole genome shotgun (WGS) entry which is preliminary data.</text>
</comment>
<keyword evidence="2" id="KW-1185">Reference proteome</keyword>
<gene>
    <name evidence="1" type="ORF">KUDE01_023702</name>
</gene>
<name>A0AAD9EZA9_DISEL</name>
<dbReference type="Proteomes" id="UP001228049">
    <property type="component" value="Unassembled WGS sequence"/>
</dbReference>
<dbReference type="EMBL" id="JASDAP010000023">
    <property type="protein sequence ID" value="KAK1882922.1"/>
    <property type="molecule type" value="Genomic_DNA"/>
</dbReference>
<dbReference type="AlphaFoldDB" id="A0AAD9EZA9"/>
<sequence length="862" mass="96286">MKAVCKIIREAGAEDILVAAGLCQEGTAKKMFGEKADYYQTMHALRILSGAMWRLYWQAFEACAADRETQHWQSQVENIVKMLFEKDTTATEKLEIIQMSRPQISILQEQMLLFQESLNEHPTAVFWSIFLEMSDILHRFIYYQREGNWAGHLCESARMLLYLTAAGHYKYGQQSLPLYLAEMKKLPETATEAHEALMADAKEASGLDGITLNRAARMKWVYTKPLTAAISAELKSMLHLHSSSPHQESGWSRVNRDAEMVVKVMAAVETNPFTTATPSLINISTGECADPTVKDNLTSVKAVCLKALSESLSSDQKKTSVVKLNTFHTQNRMKPKKSGGKTSATGKSNEVTALLSMTQIIASGGELNIVDFIGNHECSDHPPSLFQEDGSMRTGTKASLVKILKEKTKVSSIPDLPQDCLKTAVVVDAMSAIRHWSFHTGEGFGVIAERYRHLLLNDVPPGTDIIHFCCDRYSTTSLKSAEQEQRYARSKPAKVYEVIEQYTAPDPKEFFAVSANKANLLSFLCEKWCEDEQLEPGLGPTHLYLGGGFKEETKSVVLTAGSVMDVPALESTQQEADTRIFLHTLYSVQNEEVDRVVIHANDTDIITTCLYYGATHLSDLTELWVRTGQNAYLPILKMVVALGPSQCCAMPFIHSLSARDTNSFPYFTVKKAWFKSSMSLDIPALEEFGENPADAMIDDLLNQARDLTITVYTSKADHFEGSDLGKLRAYKFLNNKPTLLKLLPPTENAFLLHLKRAALATIIEERTHRQCRNPPMHRIWMVSGQWTSSSGTIYKASLACVNEQDNLMWMSQGLSEELFLCKECSSMLHTVGFRCQGLATKCRRIHTATLESSDSSCDSENE</sequence>